<dbReference type="AlphaFoldDB" id="A0A448WQK0"/>
<comment type="caution">
    <text evidence="1">The sequence shown here is derived from an EMBL/GenBank/DDBJ whole genome shotgun (WGS) entry which is preliminary data.</text>
</comment>
<protein>
    <submittedName>
        <fullName evidence="1">Uncharacterized protein</fullName>
    </submittedName>
</protein>
<reference evidence="1" key="1">
    <citation type="submission" date="2018-11" db="EMBL/GenBank/DDBJ databases">
        <authorList>
            <consortium name="Pathogen Informatics"/>
        </authorList>
    </citation>
    <scope>NUCLEOTIDE SEQUENCE</scope>
</reference>
<evidence type="ECO:0000313" key="2">
    <source>
        <dbReference type="Proteomes" id="UP000784294"/>
    </source>
</evidence>
<organism evidence="1 2">
    <name type="scientific">Protopolystoma xenopodis</name>
    <dbReference type="NCBI Taxonomy" id="117903"/>
    <lineage>
        <taxon>Eukaryota</taxon>
        <taxon>Metazoa</taxon>
        <taxon>Spiralia</taxon>
        <taxon>Lophotrochozoa</taxon>
        <taxon>Platyhelminthes</taxon>
        <taxon>Monogenea</taxon>
        <taxon>Polyopisthocotylea</taxon>
        <taxon>Polystomatidea</taxon>
        <taxon>Polystomatidae</taxon>
        <taxon>Protopolystoma</taxon>
    </lineage>
</organism>
<accession>A0A448WQK0</accession>
<evidence type="ECO:0000313" key="1">
    <source>
        <dbReference type="EMBL" id="VEL17674.1"/>
    </source>
</evidence>
<gene>
    <name evidence="1" type="ORF">PXEA_LOCUS11114</name>
</gene>
<proteinExistence type="predicted"/>
<name>A0A448WQK0_9PLAT</name>
<dbReference type="Proteomes" id="UP000784294">
    <property type="component" value="Unassembled WGS sequence"/>
</dbReference>
<dbReference type="EMBL" id="CAAALY010033700">
    <property type="protein sequence ID" value="VEL17674.1"/>
    <property type="molecule type" value="Genomic_DNA"/>
</dbReference>
<keyword evidence="2" id="KW-1185">Reference proteome</keyword>
<sequence>MVAAASEATISLSCNAHLRGQAILMPAIQAKESTSVIGHLGLIIPLFDSCSDSMAPPIVRLSTDMPSSTEISIRDHSMTDSLCVMCCAASDL</sequence>